<reference evidence="1" key="2">
    <citation type="submission" date="2020-09" db="EMBL/GenBank/DDBJ databases">
        <authorList>
            <person name="Sun Q."/>
            <person name="Zhou Y."/>
        </authorList>
    </citation>
    <scope>NUCLEOTIDE SEQUENCE</scope>
    <source>
        <strain evidence="1">CGMCC 1.15794</strain>
    </source>
</reference>
<proteinExistence type="predicted"/>
<gene>
    <name evidence="1" type="ORF">GCM10010921_05670</name>
</gene>
<organism evidence="1 2">
    <name type="scientific">Microbacterium album</name>
    <dbReference type="NCBI Taxonomy" id="2053191"/>
    <lineage>
        <taxon>Bacteria</taxon>
        <taxon>Bacillati</taxon>
        <taxon>Actinomycetota</taxon>
        <taxon>Actinomycetes</taxon>
        <taxon>Micrococcales</taxon>
        <taxon>Microbacteriaceae</taxon>
        <taxon>Microbacterium</taxon>
    </lineage>
</organism>
<accession>A0A917MKS7</accession>
<name>A0A917MKS7_9MICO</name>
<sequence length="66" mass="7517">MWENSGDPHTRETARVYVLNDAGDVWPFAGDLAATPGEDQSLVELDGRQIEAARLIQCWRWLFGER</sequence>
<comment type="caution">
    <text evidence="1">The sequence shown here is derived from an EMBL/GenBank/DDBJ whole genome shotgun (WGS) entry which is preliminary data.</text>
</comment>
<dbReference type="EMBL" id="BMJY01000002">
    <property type="protein sequence ID" value="GGH36482.1"/>
    <property type="molecule type" value="Genomic_DNA"/>
</dbReference>
<protein>
    <submittedName>
        <fullName evidence="1">Uncharacterized protein</fullName>
    </submittedName>
</protein>
<dbReference type="AlphaFoldDB" id="A0A917MKS7"/>
<reference evidence="1" key="1">
    <citation type="journal article" date="2014" name="Int. J. Syst. Evol. Microbiol.">
        <title>Complete genome sequence of Corynebacterium casei LMG S-19264T (=DSM 44701T), isolated from a smear-ripened cheese.</title>
        <authorList>
            <consortium name="US DOE Joint Genome Institute (JGI-PGF)"/>
            <person name="Walter F."/>
            <person name="Albersmeier A."/>
            <person name="Kalinowski J."/>
            <person name="Ruckert C."/>
        </authorList>
    </citation>
    <scope>NUCLEOTIDE SEQUENCE</scope>
    <source>
        <strain evidence="1">CGMCC 1.15794</strain>
    </source>
</reference>
<keyword evidence="2" id="KW-1185">Reference proteome</keyword>
<evidence type="ECO:0000313" key="2">
    <source>
        <dbReference type="Proteomes" id="UP000657592"/>
    </source>
</evidence>
<dbReference type="Proteomes" id="UP000657592">
    <property type="component" value="Unassembled WGS sequence"/>
</dbReference>
<evidence type="ECO:0000313" key="1">
    <source>
        <dbReference type="EMBL" id="GGH36482.1"/>
    </source>
</evidence>